<keyword evidence="6" id="KW-1185">Reference proteome</keyword>
<dbReference type="Proteomes" id="UP000679247">
    <property type="component" value="Chromosome"/>
</dbReference>
<protein>
    <submittedName>
        <fullName evidence="5">Biotin-dependent carboxyltransferase family protein</fullName>
    </submittedName>
</protein>
<sequence>MIPILKVRKTGIYSSFQDLGRKGHQKFGIPISGALDQKAFSLGNYIMKNDPNAAAIEILFMGLELELLADHRLLFTGREVSATLDGVPIPMWKTFTARKGQIIKASGNKDSKISYLFSETGFSAPQYFNSSSVFPKGQLGSALSKGMILYAAGPASKSGERGLIQSEIPVYESEIKVKIWKSPHLQMFEKSCRQAFESEEYVLKTGDRMGYFLSGPAMVSKHGHDILSEAVQFGTIQVPSSGQPIILMADAQTIGGYTTIGKVAEEDLWKLAQLPIGGKVRFSFK</sequence>
<dbReference type="InterPro" id="IPR029000">
    <property type="entry name" value="Cyclophilin-like_dom_sf"/>
</dbReference>
<dbReference type="SMART" id="SM00797">
    <property type="entry name" value="AHS2"/>
    <property type="match status" value="1"/>
</dbReference>
<keyword evidence="1" id="KW-0547">Nucleotide-binding</keyword>
<keyword evidence="3" id="KW-0067">ATP-binding</keyword>
<dbReference type="InterPro" id="IPR052708">
    <property type="entry name" value="PxpC"/>
</dbReference>
<evidence type="ECO:0000256" key="1">
    <source>
        <dbReference type="ARBA" id="ARBA00022741"/>
    </source>
</evidence>
<dbReference type="PANTHER" id="PTHR43309">
    <property type="entry name" value="5-OXOPROLINASE SUBUNIT C"/>
    <property type="match status" value="1"/>
</dbReference>
<keyword evidence="2" id="KW-0378">Hydrolase</keyword>
<organism evidence="5 6">
    <name type="scientific">Cytobacillus gottheilii</name>
    <dbReference type="NCBI Taxonomy" id="859144"/>
    <lineage>
        <taxon>Bacteria</taxon>
        <taxon>Bacillati</taxon>
        <taxon>Bacillota</taxon>
        <taxon>Bacilli</taxon>
        <taxon>Bacillales</taxon>
        <taxon>Bacillaceae</taxon>
        <taxon>Cytobacillus</taxon>
    </lineage>
</organism>
<dbReference type="Pfam" id="PF02626">
    <property type="entry name" value="CT_A_B"/>
    <property type="match status" value="1"/>
</dbReference>
<dbReference type="Gene3D" id="2.40.100.10">
    <property type="entry name" value="Cyclophilin-like"/>
    <property type="match status" value="1"/>
</dbReference>
<evidence type="ECO:0000313" key="5">
    <source>
        <dbReference type="EMBL" id="QVY59774.1"/>
    </source>
</evidence>
<accession>A0ABX8F5Y8</accession>
<proteinExistence type="predicted"/>
<dbReference type="SUPFAM" id="SSF50891">
    <property type="entry name" value="Cyclophilin-like"/>
    <property type="match status" value="1"/>
</dbReference>
<evidence type="ECO:0000256" key="2">
    <source>
        <dbReference type="ARBA" id="ARBA00022801"/>
    </source>
</evidence>
<evidence type="ECO:0000259" key="4">
    <source>
        <dbReference type="SMART" id="SM00797"/>
    </source>
</evidence>
<reference evidence="5 6" key="1">
    <citation type="submission" date="2021-03" db="EMBL/GenBank/DDBJ databases">
        <title>The first data on the complete genome of the tetrodotoxin-producing bacterium.</title>
        <authorList>
            <person name="Melnikova D.I."/>
            <person name="Nijland R."/>
            <person name="Magarlamov T.Y."/>
        </authorList>
    </citation>
    <scope>NUCLEOTIDE SEQUENCE [LARGE SCALE GENOMIC DNA]</scope>
    <source>
        <strain evidence="5 6">1839</strain>
    </source>
</reference>
<dbReference type="InterPro" id="IPR003778">
    <property type="entry name" value="CT_A_B"/>
</dbReference>
<dbReference type="RefSeq" id="WP_214473912.1">
    <property type="nucleotide sequence ID" value="NZ_CP071709.1"/>
</dbReference>
<evidence type="ECO:0000256" key="3">
    <source>
        <dbReference type="ARBA" id="ARBA00022840"/>
    </source>
</evidence>
<feature type="domain" description="Carboxyltransferase" evidence="4">
    <location>
        <begin position="26"/>
        <end position="285"/>
    </location>
</feature>
<evidence type="ECO:0000313" key="6">
    <source>
        <dbReference type="Proteomes" id="UP000679247"/>
    </source>
</evidence>
<dbReference type="EMBL" id="CP071709">
    <property type="protein sequence ID" value="QVY59774.1"/>
    <property type="molecule type" value="Genomic_DNA"/>
</dbReference>
<dbReference type="PANTHER" id="PTHR43309:SF5">
    <property type="entry name" value="5-OXOPROLINASE SUBUNIT C"/>
    <property type="match status" value="1"/>
</dbReference>
<name>A0ABX8F5Y8_9BACI</name>
<gene>
    <name evidence="5" type="ORF">J1899_11930</name>
</gene>